<evidence type="ECO:0000313" key="4">
    <source>
        <dbReference type="Proteomes" id="UP000708208"/>
    </source>
</evidence>
<keyword evidence="4" id="KW-1185">Reference proteome</keyword>
<dbReference type="InterPro" id="IPR019791">
    <property type="entry name" value="Haem_peroxidase_animal"/>
</dbReference>
<dbReference type="PANTHER" id="PTHR11475:SF4">
    <property type="entry name" value="CHORION PEROXIDASE"/>
    <property type="match status" value="1"/>
</dbReference>
<dbReference type="Pfam" id="PF03098">
    <property type="entry name" value="An_peroxidase"/>
    <property type="match status" value="1"/>
</dbReference>
<gene>
    <name evidence="3" type="ORF">AFUS01_LOCUS32283</name>
</gene>
<sequence>MHEFCEIDDNSNVYGSNLEDHQELREFRDGKLKSDHFLPGKYGKKGMLPFQNKPGDECTEPDKGRFCFNAGDLRVNEMIGLTTTHLIWFREHNRIAEALKELNPFWSDEQLYTESRRILNAEYQHIIYNEWLPIIV</sequence>
<keyword evidence="1" id="KW-0560">Oxidoreductase</keyword>
<dbReference type="Proteomes" id="UP000708208">
    <property type="component" value="Unassembled WGS sequence"/>
</dbReference>
<dbReference type="PANTHER" id="PTHR11475">
    <property type="entry name" value="OXIDASE/PEROXIDASE"/>
    <property type="match status" value="1"/>
</dbReference>
<name>A0A8J2PHJ3_9HEXA</name>
<dbReference type="PROSITE" id="PS50292">
    <property type="entry name" value="PEROXIDASE_3"/>
    <property type="match status" value="1"/>
</dbReference>
<keyword evidence="2" id="KW-0325">Glycoprotein</keyword>
<dbReference type="GO" id="GO:0004601">
    <property type="term" value="F:peroxidase activity"/>
    <property type="evidence" value="ECO:0007669"/>
    <property type="project" value="UniProtKB-KW"/>
</dbReference>
<organism evidence="3 4">
    <name type="scientific">Allacma fusca</name>
    <dbReference type="NCBI Taxonomy" id="39272"/>
    <lineage>
        <taxon>Eukaryota</taxon>
        <taxon>Metazoa</taxon>
        <taxon>Ecdysozoa</taxon>
        <taxon>Arthropoda</taxon>
        <taxon>Hexapoda</taxon>
        <taxon>Collembola</taxon>
        <taxon>Symphypleona</taxon>
        <taxon>Sminthuridae</taxon>
        <taxon>Allacma</taxon>
    </lineage>
</organism>
<feature type="non-terminal residue" evidence="3">
    <location>
        <position position="1"/>
    </location>
</feature>
<keyword evidence="1" id="KW-0575">Peroxidase</keyword>
<proteinExistence type="predicted"/>
<comment type="caution">
    <text evidence="3">The sequence shown here is derived from an EMBL/GenBank/DDBJ whole genome shotgun (WGS) entry which is preliminary data.</text>
</comment>
<dbReference type="AlphaFoldDB" id="A0A8J2PHJ3"/>
<evidence type="ECO:0008006" key="5">
    <source>
        <dbReference type="Google" id="ProtNLM"/>
    </source>
</evidence>
<evidence type="ECO:0000313" key="3">
    <source>
        <dbReference type="EMBL" id="CAG7821984.1"/>
    </source>
</evidence>
<accession>A0A8J2PHJ3</accession>
<reference evidence="3" key="1">
    <citation type="submission" date="2021-06" db="EMBL/GenBank/DDBJ databases">
        <authorList>
            <person name="Hodson N. C."/>
            <person name="Mongue J. A."/>
            <person name="Jaron S. K."/>
        </authorList>
    </citation>
    <scope>NUCLEOTIDE SEQUENCE</scope>
</reference>
<dbReference type="OrthoDB" id="823504at2759"/>
<dbReference type="EMBL" id="CAJVCH010525039">
    <property type="protein sequence ID" value="CAG7821984.1"/>
    <property type="molecule type" value="Genomic_DNA"/>
</dbReference>
<evidence type="ECO:0000256" key="2">
    <source>
        <dbReference type="ARBA" id="ARBA00023180"/>
    </source>
</evidence>
<feature type="non-terminal residue" evidence="3">
    <location>
        <position position="136"/>
    </location>
</feature>
<evidence type="ECO:0000256" key="1">
    <source>
        <dbReference type="ARBA" id="ARBA00022559"/>
    </source>
</evidence>
<protein>
    <recommendedName>
        <fullName evidence="5">Peroxidase</fullName>
    </recommendedName>
</protein>